<feature type="compositionally biased region" description="Gly residues" evidence="1">
    <location>
        <begin position="77"/>
        <end position="88"/>
    </location>
</feature>
<feature type="region of interest" description="Disordered" evidence="1">
    <location>
        <begin position="19"/>
        <end position="88"/>
    </location>
</feature>
<evidence type="ECO:0000313" key="2">
    <source>
        <dbReference type="EMBL" id="GIJ30056.1"/>
    </source>
</evidence>
<feature type="compositionally biased region" description="Basic and acidic residues" evidence="1">
    <location>
        <begin position="35"/>
        <end position="47"/>
    </location>
</feature>
<sequence>MAQPSMLRDSSTWSRVLGTGEWRGSALPGQAHDGGQSRDAGRCRSALDDLGEESTGDRSAADLGGRNPVGVEQSLTGSGGVAGVEVGAGGVDEVGGAVFGR</sequence>
<comment type="caution">
    <text evidence="2">The sequence shown here is derived from an EMBL/GenBank/DDBJ whole genome shotgun (WGS) entry which is preliminary data.</text>
</comment>
<dbReference type="RefSeq" id="WP_204037601.1">
    <property type="nucleotide sequence ID" value="NZ_BOPC01000094.1"/>
</dbReference>
<organism evidence="2 3">
    <name type="scientific">Micromonospora qiuiae</name>
    <dbReference type="NCBI Taxonomy" id="502268"/>
    <lineage>
        <taxon>Bacteria</taxon>
        <taxon>Bacillati</taxon>
        <taxon>Actinomycetota</taxon>
        <taxon>Actinomycetes</taxon>
        <taxon>Micromonosporales</taxon>
        <taxon>Micromonosporaceae</taxon>
        <taxon>Micromonospora</taxon>
    </lineage>
</organism>
<reference evidence="2 3" key="1">
    <citation type="submission" date="2021-01" db="EMBL/GenBank/DDBJ databases">
        <title>Whole genome shotgun sequence of Verrucosispora qiuiae NBRC 106684.</title>
        <authorList>
            <person name="Komaki H."/>
            <person name="Tamura T."/>
        </authorList>
    </citation>
    <scope>NUCLEOTIDE SEQUENCE [LARGE SCALE GENOMIC DNA]</scope>
    <source>
        <strain evidence="2 3">NBRC 106684</strain>
    </source>
</reference>
<protein>
    <submittedName>
        <fullName evidence="2">Uncharacterized protein</fullName>
    </submittedName>
</protein>
<name>A0ABQ4JKJ4_9ACTN</name>
<proteinExistence type="predicted"/>
<gene>
    <name evidence="2" type="ORF">Vqi01_52180</name>
</gene>
<evidence type="ECO:0000313" key="3">
    <source>
        <dbReference type="Proteomes" id="UP000653076"/>
    </source>
</evidence>
<accession>A0ABQ4JKJ4</accession>
<keyword evidence="3" id="KW-1185">Reference proteome</keyword>
<dbReference type="EMBL" id="BOPC01000094">
    <property type="protein sequence ID" value="GIJ30056.1"/>
    <property type="molecule type" value="Genomic_DNA"/>
</dbReference>
<dbReference type="Proteomes" id="UP000653076">
    <property type="component" value="Unassembled WGS sequence"/>
</dbReference>
<evidence type="ECO:0000256" key="1">
    <source>
        <dbReference type="SAM" id="MobiDB-lite"/>
    </source>
</evidence>